<comment type="catalytic activity">
    <reaction evidence="8">
        <text>apo-[ACP] + CoA = holo-[ACP] + adenosine 3',5'-bisphosphate + H(+)</text>
        <dbReference type="Rhea" id="RHEA:12068"/>
        <dbReference type="Rhea" id="RHEA-COMP:9685"/>
        <dbReference type="Rhea" id="RHEA-COMP:9690"/>
        <dbReference type="ChEBI" id="CHEBI:15378"/>
        <dbReference type="ChEBI" id="CHEBI:29999"/>
        <dbReference type="ChEBI" id="CHEBI:57287"/>
        <dbReference type="ChEBI" id="CHEBI:58343"/>
        <dbReference type="ChEBI" id="CHEBI:64479"/>
        <dbReference type="EC" id="2.7.8.7"/>
    </reaction>
</comment>
<dbReference type="RefSeq" id="WP_058296841.1">
    <property type="nucleotide sequence ID" value="NZ_CAKJVD010000044.1"/>
</dbReference>
<protein>
    <recommendedName>
        <fullName evidence="8">Holo-[acyl-carrier-protein] synthase</fullName>
        <shortName evidence="8">Holo-ACP synthase</shortName>
        <ecNumber evidence="8">2.7.8.7</ecNumber>
    </recommendedName>
    <alternativeName>
        <fullName evidence="8">4'-phosphopantetheinyl transferase AcpS</fullName>
    </alternativeName>
</protein>
<keyword evidence="8" id="KW-0963">Cytoplasm</keyword>
<evidence type="ECO:0000313" key="15">
    <source>
        <dbReference type="Proteomes" id="UP000431451"/>
    </source>
</evidence>
<evidence type="ECO:0000256" key="1">
    <source>
        <dbReference type="ARBA" id="ARBA00022516"/>
    </source>
</evidence>
<evidence type="ECO:0000256" key="7">
    <source>
        <dbReference type="ARBA" id="ARBA00023160"/>
    </source>
</evidence>
<keyword evidence="4 8" id="KW-0276">Fatty acid metabolism</keyword>
<keyword evidence="14" id="KW-1185">Reference proteome</keyword>
<dbReference type="GO" id="GO:0000287">
    <property type="term" value="F:magnesium ion binding"/>
    <property type="evidence" value="ECO:0007669"/>
    <property type="project" value="UniProtKB-UniRule"/>
</dbReference>
<dbReference type="Proteomes" id="UP000431451">
    <property type="component" value="Unassembled WGS sequence"/>
</dbReference>
<dbReference type="GO" id="GO:0008897">
    <property type="term" value="F:holo-[acyl-carrier-protein] synthase activity"/>
    <property type="evidence" value="ECO:0007669"/>
    <property type="project" value="UniProtKB-UniRule"/>
</dbReference>
<organism evidence="12 14">
    <name type="scientific">Clostridium neonatale</name>
    <dbReference type="NCBI Taxonomy" id="137838"/>
    <lineage>
        <taxon>Bacteria</taxon>
        <taxon>Bacillati</taxon>
        <taxon>Bacillota</taxon>
        <taxon>Clostridia</taxon>
        <taxon>Eubacteriales</taxon>
        <taxon>Clostridiaceae</taxon>
        <taxon>Clostridium</taxon>
    </lineage>
</organism>
<dbReference type="EC" id="2.7.8.7" evidence="8"/>
<dbReference type="InterPro" id="IPR004568">
    <property type="entry name" value="Ppantetheine-prot_Trfase_dom"/>
</dbReference>
<dbReference type="AlphaFoldDB" id="A0A2A7MM89"/>
<accession>A0A2A7MM89</accession>
<comment type="subcellular location">
    <subcellularLocation>
        <location evidence="8">Cytoplasm</location>
    </subcellularLocation>
</comment>
<evidence type="ECO:0000256" key="4">
    <source>
        <dbReference type="ARBA" id="ARBA00022832"/>
    </source>
</evidence>
<feature type="domain" description="4'-phosphopantetheinyl transferase" evidence="9">
    <location>
        <begin position="4"/>
        <end position="113"/>
    </location>
</feature>
<comment type="similarity">
    <text evidence="8">Belongs to the P-Pant transferase superfamily. AcpS family.</text>
</comment>
<name>A0A2A7MM89_9CLOT</name>
<feature type="binding site" evidence="8">
    <location>
        <position position="8"/>
    </location>
    <ligand>
        <name>Mg(2+)</name>
        <dbReference type="ChEBI" id="CHEBI:18420"/>
    </ligand>
</feature>
<dbReference type="EMBL" id="CAMTCP010000239">
    <property type="protein sequence ID" value="CAI3623152.1"/>
    <property type="molecule type" value="Genomic_DNA"/>
</dbReference>
<evidence type="ECO:0000313" key="10">
    <source>
        <dbReference type="EMBL" id="CAG9704094.1"/>
    </source>
</evidence>
<dbReference type="GO" id="GO:0006633">
    <property type="term" value="P:fatty acid biosynthetic process"/>
    <property type="evidence" value="ECO:0007669"/>
    <property type="project" value="UniProtKB-UniRule"/>
</dbReference>
<dbReference type="GO" id="GO:0005737">
    <property type="term" value="C:cytoplasm"/>
    <property type="evidence" value="ECO:0007669"/>
    <property type="project" value="UniProtKB-SubCell"/>
</dbReference>
<evidence type="ECO:0000313" key="14">
    <source>
        <dbReference type="Proteomes" id="UP000220840"/>
    </source>
</evidence>
<dbReference type="EMBL" id="PDCJ01000001">
    <property type="protein sequence ID" value="PEG32699.1"/>
    <property type="molecule type" value="Genomic_DNA"/>
</dbReference>
<evidence type="ECO:0000313" key="12">
    <source>
        <dbReference type="EMBL" id="PEG32699.1"/>
    </source>
</evidence>
<dbReference type="EMBL" id="UWJD01000003">
    <property type="protein sequence ID" value="VCT86083.1"/>
    <property type="molecule type" value="Genomic_DNA"/>
</dbReference>
<dbReference type="InterPro" id="IPR002582">
    <property type="entry name" value="ACPS"/>
</dbReference>
<dbReference type="Proteomes" id="UP001189143">
    <property type="component" value="Unassembled WGS sequence"/>
</dbReference>
<keyword evidence="1 8" id="KW-0444">Lipid biosynthesis</keyword>
<reference evidence="12 14" key="1">
    <citation type="submission" date="2017-10" db="EMBL/GenBank/DDBJ databases">
        <title>Effective Description of Clostridium neonatale sp. nov. linked to necrotizing enterocolitis in neonates and a clarification of species assignable to the genus Clostridium (Prazmowski 1880) emend. Lawson and Rainey 2016.</title>
        <authorList>
            <person name="Bernard K."/>
            <person name="Burdz T."/>
            <person name="Wiebe D."/>
            <person name="Balcewich B."/>
            <person name="Alfa M."/>
            <person name="Bernier A.-M."/>
        </authorList>
    </citation>
    <scope>NUCLEOTIDE SEQUENCE [LARGE SCALE GENOMIC DNA]</scope>
    <source>
        <strain evidence="12 14">LCDC99A005</strain>
    </source>
</reference>
<dbReference type="Pfam" id="PF01648">
    <property type="entry name" value="ACPS"/>
    <property type="match status" value="1"/>
</dbReference>
<dbReference type="HAMAP" id="MF_00101">
    <property type="entry name" value="AcpS"/>
    <property type="match status" value="1"/>
</dbReference>
<evidence type="ECO:0000256" key="6">
    <source>
        <dbReference type="ARBA" id="ARBA00023098"/>
    </source>
</evidence>
<dbReference type="Proteomes" id="UP000789738">
    <property type="component" value="Unassembled WGS sequence"/>
</dbReference>
<dbReference type="InterPro" id="IPR037143">
    <property type="entry name" value="4-PPantetheinyl_Trfase_dom_sf"/>
</dbReference>
<evidence type="ECO:0000313" key="13">
    <source>
        <dbReference type="EMBL" id="VCT86083.1"/>
    </source>
</evidence>
<dbReference type="SUPFAM" id="SSF56214">
    <property type="entry name" value="4'-phosphopantetheinyl transferase"/>
    <property type="match status" value="1"/>
</dbReference>
<proteinExistence type="inferred from homology"/>
<dbReference type="GeneID" id="68879221"/>
<dbReference type="InterPro" id="IPR008278">
    <property type="entry name" value="4-PPantetheinyl_Trfase_dom"/>
</dbReference>
<keyword evidence="3 8" id="KW-0479">Metal-binding</keyword>
<reference evidence="11" key="4">
    <citation type="submission" date="2022-10" db="EMBL/GenBank/DDBJ databases">
        <authorList>
            <person name="Aires J."/>
            <person name="Mesa V."/>
        </authorList>
    </citation>
    <scope>NUCLEOTIDE SEQUENCE</scope>
    <source>
        <strain evidence="11">Clostridium neonatale JD116</strain>
    </source>
</reference>
<dbReference type="Gene3D" id="3.90.470.20">
    <property type="entry name" value="4'-phosphopantetheinyl transferase domain"/>
    <property type="match status" value="1"/>
</dbReference>
<comment type="function">
    <text evidence="8">Transfers the 4'-phosphopantetheine moiety from coenzyme A to a Ser of acyl-carrier-protein.</text>
</comment>
<dbReference type="EMBL" id="CAKJVE010000004">
    <property type="protein sequence ID" value="CAG9704094.1"/>
    <property type="molecule type" value="Genomic_DNA"/>
</dbReference>
<comment type="cofactor">
    <cofactor evidence="8">
        <name>Mg(2+)</name>
        <dbReference type="ChEBI" id="CHEBI:18420"/>
    </cofactor>
</comment>
<keyword evidence="5 8" id="KW-0460">Magnesium</keyword>
<dbReference type="OrthoDB" id="517356at2"/>
<feature type="binding site" evidence="8">
    <location>
        <position position="56"/>
    </location>
    <ligand>
        <name>Mg(2+)</name>
        <dbReference type="ChEBI" id="CHEBI:18420"/>
    </ligand>
</feature>
<evidence type="ECO:0000313" key="11">
    <source>
        <dbReference type="EMBL" id="CAI3623152.1"/>
    </source>
</evidence>
<evidence type="ECO:0000256" key="3">
    <source>
        <dbReference type="ARBA" id="ARBA00022723"/>
    </source>
</evidence>
<keyword evidence="6 8" id="KW-0443">Lipid metabolism</keyword>
<dbReference type="NCBIfam" id="TIGR00516">
    <property type="entry name" value="acpS"/>
    <property type="match status" value="1"/>
</dbReference>
<evidence type="ECO:0000256" key="2">
    <source>
        <dbReference type="ARBA" id="ARBA00022679"/>
    </source>
</evidence>
<evidence type="ECO:0000256" key="8">
    <source>
        <dbReference type="HAMAP-Rule" id="MF_00101"/>
    </source>
</evidence>
<evidence type="ECO:0000256" key="5">
    <source>
        <dbReference type="ARBA" id="ARBA00022842"/>
    </source>
</evidence>
<evidence type="ECO:0000259" key="9">
    <source>
        <dbReference type="Pfam" id="PF01648"/>
    </source>
</evidence>
<gene>
    <name evidence="8 10" type="primary">acpS</name>
    <name evidence="11" type="ORF">CNEO2_410024</name>
    <name evidence="10" type="ORF">CNEO_40993</name>
    <name evidence="13" type="ORF">CNEONATNEC25_03686</name>
    <name evidence="12" type="ORF">CQ394_13705</name>
</gene>
<keyword evidence="2 8" id="KW-0808">Transferase</keyword>
<keyword evidence="7 8" id="KW-0275">Fatty acid biosynthesis</keyword>
<reference evidence="13 15" key="2">
    <citation type="submission" date="2018-06" db="EMBL/GenBank/DDBJ databases">
        <authorList>
            <consortium name="IHU Genomes"/>
        </authorList>
    </citation>
    <scope>NUCLEOTIDE SEQUENCE [LARGE SCALE GENOMIC DNA]</scope>
    <source>
        <strain evidence="13 15">NEC25</strain>
    </source>
</reference>
<dbReference type="NCBIfam" id="TIGR00556">
    <property type="entry name" value="pantethn_trn"/>
    <property type="match status" value="1"/>
</dbReference>
<dbReference type="STRING" id="137838.GCA_001458595_04235"/>
<sequence>MIIGVGIDIIEIDRIKRAVSRTDGFLEKAFTEKEIEYFRTKKLSANTIAGNFAAKEAVSKALGSGFRQFGLKDIEILRDNLGKPIVNLSIKIYEIIGKRNFKIHVSISHSKDNAIAYSIMEEM</sequence>
<dbReference type="Proteomes" id="UP000220840">
    <property type="component" value="Unassembled WGS sequence"/>
</dbReference>
<reference evidence="10" key="3">
    <citation type="submission" date="2021-10" db="EMBL/GenBank/DDBJ databases">
        <authorList>
            <person name="Mesa V."/>
        </authorList>
    </citation>
    <scope>NUCLEOTIDE SEQUENCE</scope>
    <source>
        <strain evidence="10">CC3_PB</strain>
    </source>
</reference>